<protein>
    <recommendedName>
        <fullName evidence="4">WXG100 family type VII secretion target</fullName>
    </recommendedName>
</protein>
<comment type="caution">
    <text evidence="2">The sequence shown here is derived from an EMBL/GenBank/DDBJ whole genome shotgun (WGS) entry which is preliminary data.</text>
</comment>
<evidence type="ECO:0000313" key="3">
    <source>
        <dbReference type="Proteomes" id="UP000741013"/>
    </source>
</evidence>
<feature type="compositionally biased region" description="Basic and acidic residues" evidence="1">
    <location>
        <begin position="340"/>
        <end position="351"/>
    </location>
</feature>
<keyword evidence="3" id="KW-1185">Reference proteome</keyword>
<evidence type="ECO:0000313" key="2">
    <source>
        <dbReference type="EMBL" id="MBP2182967.1"/>
    </source>
</evidence>
<dbReference type="SUPFAM" id="SSF140453">
    <property type="entry name" value="EsxAB dimer-like"/>
    <property type="match status" value="1"/>
</dbReference>
<evidence type="ECO:0000256" key="1">
    <source>
        <dbReference type="SAM" id="MobiDB-lite"/>
    </source>
</evidence>
<name>A0ABS4PU57_9PSEU</name>
<evidence type="ECO:0008006" key="4">
    <source>
        <dbReference type="Google" id="ProtNLM"/>
    </source>
</evidence>
<dbReference type="EMBL" id="JAGGMS010000001">
    <property type="protein sequence ID" value="MBP2182967.1"/>
    <property type="molecule type" value="Genomic_DNA"/>
</dbReference>
<reference evidence="2 3" key="1">
    <citation type="submission" date="2021-03" db="EMBL/GenBank/DDBJ databases">
        <title>Sequencing the genomes of 1000 actinobacteria strains.</title>
        <authorList>
            <person name="Klenk H.-P."/>
        </authorList>
    </citation>
    <scope>NUCLEOTIDE SEQUENCE [LARGE SCALE GENOMIC DNA]</scope>
    <source>
        <strain evidence="2 3">DSM 45510</strain>
    </source>
</reference>
<sequence>MTGAFRVEPDAARSVVRSMEDLNATAASSARDVGSLAIDIASFAAIGSSVGSANASLQQQLTGALSRFVELIGQISEYVRLSADGYTAADEATARGFGGGPDTGGTQGGSGGQLPGPPPQPASDPGAGPHASQQPSLADQATWQAANAGADVADGIGWTNASSHLKHFLDNSGAPITVDADQISRDVPSFRGVVDRTVAEQMRQLAADAARTGTYGTPVTFDSGWHGHYLGPAESKNWYYAMGGVQYSVTGVATVHPPALPGGDPTIEMDYRAHVFDRYNWDGGKATQIGPLTVTDASLAELHRSGLAQEYNISGSTDPRHYSGAVPGAGTQVSLPQSPDNRDGTRLDIRR</sequence>
<dbReference type="InterPro" id="IPR036689">
    <property type="entry name" value="ESAT-6-like_sf"/>
</dbReference>
<dbReference type="Proteomes" id="UP000741013">
    <property type="component" value="Unassembled WGS sequence"/>
</dbReference>
<feature type="region of interest" description="Disordered" evidence="1">
    <location>
        <begin position="315"/>
        <end position="351"/>
    </location>
</feature>
<feature type="compositionally biased region" description="Polar residues" evidence="1">
    <location>
        <begin position="131"/>
        <end position="140"/>
    </location>
</feature>
<gene>
    <name evidence="2" type="ORF">JOM49_004493</name>
</gene>
<accession>A0ABS4PU57</accession>
<organism evidence="2 3">
    <name type="scientific">Amycolatopsis magusensis</name>
    <dbReference type="NCBI Taxonomy" id="882444"/>
    <lineage>
        <taxon>Bacteria</taxon>
        <taxon>Bacillati</taxon>
        <taxon>Actinomycetota</taxon>
        <taxon>Actinomycetes</taxon>
        <taxon>Pseudonocardiales</taxon>
        <taxon>Pseudonocardiaceae</taxon>
        <taxon>Amycolatopsis</taxon>
    </lineage>
</organism>
<feature type="compositionally biased region" description="Gly residues" evidence="1">
    <location>
        <begin position="96"/>
        <end position="114"/>
    </location>
</feature>
<proteinExistence type="predicted"/>
<feature type="region of interest" description="Disordered" evidence="1">
    <location>
        <begin position="92"/>
        <end position="140"/>
    </location>
</feature>
<dbReference type="RefSeq" id="WP_209666193.1">
    <property type="nucleotide sequence ID" value="NZ_JAGGMS010000001.1"/>
</dbReference>